<evidence type="ECO:0000259" key="7">
    <source>
        <dbReference type="PROSITE" id="PS50837"/>
    </source>
</evidence>
<dbReference type="FunFam" id="3.40.50.300:FF:000210">
    <property type="entry name" value="Si:dkey-16p6.1"/>
    <property type="match status" value="1"/>
</dbReference>
<sequence>MEERPERLCDSLSHTASVVASNGAVANVPQMVGCQVTGSVNINITTHVNASAVNSEQSQHADSSRVQLSERLKISLKKKFERIHEGLAKRGNQTLLNRIYTQLYITEGERDTVNTEHEVWQIDNVMKKQHDRENPINCNDIFKPLSDQTGHIKTVLTKGIAGIGKTVSVHKFILDWAEGTANQDVDFMFLLPFRELNLIGEHRYSLHKLLLDFHPELQDVENEKIYDKSQVVFIFDGLDESQLNLDFDRTRVCDVIKTAKVNDLIVNLIKGNLLPSAQLWITSRPASEDKIPAEYITRVTEIQGFDDAQKEEYFRKRISDEHQASRIISHIRRARSLHIMCHIPVFCWITATVLQKVLETEREQISSSLTEMYTRFLLIQINENKRKYLTGIKRDDVRNLHNSDVETVLNLGRLAFENLLKSNLVFSKEELRTFGFDVNEPSVWSGVCTQILTEEDPMFSESKYSFVHLSFQEYLAALFVFHSYVVKKVNLLKKKAPRRMSFYDDYYDEYDLPGHEDQQTASVKEESLHDFQRCAVDVALKSTSGHLDLFLRFLLGISYDHCQPMLKSFQIKVDRVQLDNQKTTEYIRTKLKEEDDRKTPSAERCINLLFCLMELGDHSMIEEIQRFHMSEVQRGQKLTAAQCSTLAYIIQMSDDVLEELDLSKYKTTDEGRQRLVPAVRNCRKAILSACTLTQKCCEIITSALLKPQNSVLEELDISWQCLRDLSPLYRGLDSPYCRLRSLDFSHTNLEKRGTDLLHAALFGPQIQLQTLRVFSCGLTDDCTNTLALALESSESRLTELNVGYNNFTSAGAERILRALLSPSCELMKLCLSGCQVSVESCKLLSSALEDSFLMDLDLSSSCIGDAGLKQLCAGLSSPRCQMQILR</sequence>
<dbReference type="AlphaFoldDB" id="A0A9W7WY76"/>
<evidence type="ECO:0000313" key="9">
    <source>
        <dbReference type="Proteomes" id="UP001059041"/>
    </source>
</evidence>
<dbReference type="InterPro" id="IPR027417">
    <property type="entry name" value="P-loop_NTPase"/>
</dbReference>
<dbReference type="Pfam" id="PF05729">
    <property type="entry name" value="NACHT"/>
    <property type="match status" value="1"/>
</dbReference>
<evidence type="ECO:0000256" key="5">
    <source>
        <dbReference type="ARBA" id="ARBA00022741"/>
    </source>
</evidence>
<dbReference type="InterPro" id="IPR029495">
    <property type="entry name" value="NACHT-assoc"/>
</dbReference>
<dbReference type="InterPro" id="IPR041267">
    <property type="entry name" value="NLRP_HD2"/>
</dbReference>
<evidence type="ECO:0000256" key="2">
    <source>
        <dbReference type="ARBA" id="ARBA00022490"/>
    </source>
</evidence>
<dbReference type="InterPro" id="IPR032675">
    <property type="entry name" value="LRR_dom_sf"/>
</dbReference>
<dbReference type="GO" id="GO:0005737">
    <property type="term" value="C:cytoplasm"/>
    <property type="evidence" value="ECO:0007669"/>
    <property type="project" value="UniProtKB-SubCell"/>
</dbReference>
<dbReference type="InterPro" id="IPR007111">
    <property type="entry name" value="NACHT_NTPase"/>
</dbReference>
<dbReference type="Pfam" id="PF17779">
    <property type="entry name" value="WHD_NOD2"/>
    <property type="match status" value="1"/>
</dbReference>
<keyword evidence="4" id="KW-0677">Repeat</keyword>
<dbReference type="Gene3D" id="3.80.10.10">
    <property type="entry name" value="Ribonuclease Inhibitor"/>
    <property type="match status" value="2"/>
</dbReference>
<dbReference type="Gene3D" id="3.40.50.300">
    <property type="entry name" value="P-loop containing nucleotide triphosphate hydrolases"/>
    <property type="match status" value="1"/>
</dbReference>
<dbReference type="Pfam" id="PF17776">
    <property type="entry name" value="NLRC4_HD2"/>
    <property type="match status" value="1"/>
</dbReference>
<keyword evidence="5" id="KW-0547">Nucleotide-binding</keyword>
<dbReference type="SMART" id="SM00368">
    <property type="entry name" value="LRR_RI"/>
    <property type="match status" value="4"/>
</dbReference>
<feature type="domain" description="NACHT" evidence="7">
    <location>
        <begin position="153"/>
        <end position="285"/>
    </location>
</feature>
<dbReference type="Proteomes" id="UP001059041">
    <property type="component" value="Linkage Group LG4"/>
</dbReference>
<evidence type="ECO:0000313" key="8">
    <source>
        <dbReference type="EMBL" id="KAI7810409.1"/>
    </source>
</evidence>
<dbReference type="Pfam" id="PF14484">
    <property type="entry name" value="FISNA"/>
    <property type="match status" value="1"/>
</dbReference>
<dbReference type="EMBL" id="JAFHDT010000004">
    <property type="protein sequence ID" value="KAI7810409.1"/>
    <property type="molecule type" value="Genomic_DNA"/>
</dbReference>
<dbReference type="SUPFAM" id="SSF52047">
    <property type="entry name" value="RNI-like"/>
    <property type="match status" value="1"/>
</dbReference>
<dbReference type="InterPro" id="IPR041075">
    <property type="entry name" value="NOD1/2_WH"/>
</dbReference>
<dbReference type="PROSITE" id="PS50837">
    <property type="entry name" value="NACHT"/>
    <property type="match status" value="1"/>
</dbReference>
<dbReference type="PANTHER" id="PTHR24106">
    <property type="entry name" value="NACHT, LRR AND CARD DOMAINS-CONTAINING"/>
    <property type="match status" value="1"/>
</dbReference>
<reference evidence="8" key="1">
    <citation type="submission" date="2021-02" db="EMBL/GenBank/DDBJ databases">
        <title>Comparative genomics reveals that relaxation of natural selection precedes convergent phenotypic evolution of cavefish.</title>
        <authorList>
            <person name="Peng Z."/>
        </authorList>
    </citation>
    <scope>NUCLEOTIDE SEQUENCE</scope>
    <source>
        <tissue evidence="8">Muscle</tissue>
    </source>
</reference>
<comment type="subcellular location">
    <subcellularLocation>
        <location evidence="1">Cytoplasm</location>
    </subcellularLocation>
</comment>
<gene>
    <name evidence="8" type="ORF">IRJ41_001231</name>
</gene>
<evidence type="ECO:0000256" key="6">
    <source>
        <dbReference type="ARBA" id="ARBA00022840"/>
    </source>
</evidence>
<keyword evidence="9" id="KW-1185">Reference proteome</keyword>
<evidence type="ECO:0000256" key="4">
    <source>
        <dbReference type="ARBA" id="ARBA00022737"/>
    </source>
</evidence>
<evidence type="ECO:0000256" key="1">
    <source>
        <dbReference type="ARBA" id="ARBA00004496"/>
    </source>
</evidence>
<dbReference type="Pfam" id="PF13516">
    <property type="entry name" value="LRR_6"/>
    <property type="match status" value="2"/>
</dbReference>
<keyword evidence="2" id="KW-0963">Cytoplasm</keyword>
<keyword evidence="6" id="KW-0067">ATP-binding</keyword>
<proteinExistence type="predicted"/>
<evidence type="ECO:0000256" key="3">
    <source>
        <dbReference type="ARBA" id="ARBA00022614"/>
    </source>
</evidence>
<dbReference type="InterPro" id="IPR051261">
    <property type="entry name" value="NLR"/>
</dbReference>
<dbReference type="SMART" id="SM01288">
    <property type="entry name" value="FISNA"/>
    <property type="match status" value="1"/>
</dbReference>
<dbReference type="GO" id="GO:0005524">
    <property type="term" value="F:ATP binding"/>
    <property type="evidence" value="ECO:0007669"/>
    <property type="project" value="UniProtKB-KW"/>
</dbReference>
<dbReference type="InterPro" id="IPR001611">
    <property type="entry name" value="Leu-rich_rpt"/>
</dbReference>
<keyword evidence="3" id="KW-0433">Leucine-rich repeat</keyword>
<accession>A0A9W7WY76</accession>
<comment type="caution">
    <text evidence="8">The sequence shown here is derived from an EMBL/GenBank/DDBJ whole genome shotgun (WGS) entry which is preliminary data.</text>
</comment>
<protein>
    <submittedName>
        <fullName evidence="8">NACHT</fullName>
    </submittedName>
</protein>
<organism evidence="8 9">
    <name type="scientific">Triplophysa rosa</name>
    <name type="common">Cave loach</name>
    <dbReference type="NCBI Taxonomy" id="992332"/>
    <lineage>
        <taxon>Eukaryota</taxon>
        <taxon>Metazoa</taxon>
        <taxon>Chordata</taxon>
        <taxon>Craniata</taxon>
        <taxon>Vertebrata</taxon>
        <taxon>Euteleostomi</taxon>
        <taxon>Actinopterygii</taxon>
        <taxon>Neopterygii</taxon>
        <taxon>Teleostei</taxon>
        <taxon>Ostariophysi</taxon>
        <taxon>Cypriniformes</taxon>
        <taxon>Nemacheilidae</taxon>
        <taxon>Triplophysa</taxon>
    </lineage>
</organism>
<name>A0A9W7WY76_TRIRA</name>